<protein>
    <recommendedName>
        <fullName evidence="1">N-acetyltransferase domain-containing protein</fullName>
    </recommendedName>
</protein>
<dbReference type="Proteomes" id="UP000070186">
    <property type="component" value="Unassembled WGS sequence"/>
</dbReference>
<comment type="caution">
    <text evidence="2">The sequence shown here is derived from an EMBL/GenBank/DDBJ whole genome shotgun (WGS) entry which is preliminary data.</text>
</comment>
<dbReference type="AlphaFoldDB" id="A0A133XN66"/>
<dbReference type="PROSITE" id="PS51186">
    <property type="entry name" value="GNAT"/>
    <property type="match status" value="1"/>
</dbReference>
<feature type="domain" description="N-acetyltransferase" evidence="1">
    <location>
        <begin position="22"/>
        <end position="176"/>
    </location>
</feature>
<evidence type="ECO:0000313" key="3">
    <source>
        <dbReference type="Proteomes" id="UP000070186"/>
    </source>
</evidence>
<sequence length="177" mass="19852">MCIMSDIRQYAETESLRNGLDICIRASRPDDSERIVEAFHQLNPESVYLRFFGPKKEISPAELQRFRETDFDRRVILLCTVMQEGREIVIASASYVRAGEDSAEVAFLVEEDFHRLGIAGRLLKHLGRIAIGAGIKTFIAEVLPHNTAMLGVFKRSGWPMTSEVSDGTVHLSLALQS</sequence>
<evidence type="ECO:0000259" key="1">
    <source>
        <dbReference type="PROSITE" id="PS51186"/>
    </source>
</evidence>
<accession>A0A133XN66</accession>
<name>A0A133XN66_9RHOO</name>
<proteinExistence type="predicted"/>
<dbReference type="STRING" id="281362.AT959_01410"/>
<dbReference type="InterPro" id="IPR016181">
    <property type="entry name" value="Acyl_CoA_acyltransferase"/>
</dbReference>
<keyword evidence="3" id="KW-1185">Reference proteome</keyword>
<dbReference type="GO" id="GO:0016747">
    <property type="term" value="F:acyltransferase activity, transferring groups other than amino-acyl groups"/>
    <property type="evidence" value="ECO:0007669"/>
    <property type="project" value="InterPro"/>
</dbReference>
<dbReference type="InterPro" id="IPR000182">
    <property type="entry name" value="GNAT_dom"/>
</dbReference>
<dbReference type="SUPFAM" id="SSF55729">
    <property type="entry name" value="Acyl-CoA N-acyltransferases (Nat)"/>
    <property type="match status" value="1"/>
</dbReference>
<dbReference type="EMBL" id="LODL01000005">
    <property type="protein sequence ID" value="KXB32380.1"/>
    <property type="molecule type" value="Genomic_DNA"/>
</dbReference>
<dbReference type="CDD" id="cd04301">
    <property type="entry name" value="NAT_SF"/>
    <property type="match status" value="1"/>
</dbReference>
<organism evidence="2 3">
    <name type="scientific">Dechloromonas denitrificans</name>
    <dbReference type="NCBI Taxonomy" id="281362"/>
    <lineage>
        <taxon>Bacteria</taxon>
        <taxon>Pseudomonadati</taxon>
        <taxon>Pseudomonadota</taxon>
        <taxon>Betaproteobacteria</taxon>
        <taxon>Rhodocyclales</taxon>
        <taxon>Azonexaceae</taxon>
        <taxon>Dechloromonas</taxon>
    </lineage>
</organism>
<gene>
    <name evidence="2" type="ORF">AT959_01410</name>
</gene>
<reference evidence="2 3" key="1">
    <citation type="submission" date="2015-12" db="EMBL/GenBank/DDBJ databases">
        <title>Nitrous oxide reduction kinetics distinguish bacteria harboring typical versus atypical NosZ.</title>
        <authorList>
            <person name="Yoon S."/>
            <person name="Nissen S."/>
            <person name="Park D."/>
            <person name="Sanford R.A."/>
            <person name="Loeffler F.E."/>
        </authorList>
    </citation>
    <scope>NUCLEOTIDE SEQUENCE [LARGE SCALE GENOMIC DNA]</scope>
    <source>
        <strain evidence="2 3">ATCC BAA-841</strain>
    </source>
</reference>
<dbReference type="Gene3D" id="3.40.630.30">
    <property type="match status" value="1"/>
</dbReference>
<evidence type="ECO:0000313" key="2">
    <source>
        <dbReference type="EMBL" id="KXB32380.1"/>
    </source>
</evidence>
<dbReference type="Pfam" id="PF00583">
    <property type="entry name" value="Acetyltransf_1"/>
    <property type="match status" value="1"/>
</dbReference>